<feature type="domain" description="DUF6590" evidence="2">
    <location>
        <begin position="275"/>
        <end position="424"/>
    </location>
</feature>
<dbReference type="AlphaFoldDB" id="A0A8H3ZMR7"/>
<feature type="compositionally biased region" description="Basic residues" evidence="1">
    <location>
        <begin position="1"/>
        <end position="13"/>
    </location>
</feature>
<dbReference type="PANTHER" id="PTHR35391">
    <property type="entry name" value="C2H2-TYPE DOMAIN-CONTAINING PROTEIN-RELATED"/>
    <property type="match status" value="1"/>
</dbReference>
<dbReference type="Pfam" id="PF20233">
    <property type="entry name" value="DUF6590"/>
    <property type="match status" value="1"/>
</dbReference>
<dbReference type="EMBL" id="WOWK01000095">
    <property type="protein sequence ID" value="KAF0319496.1"/>
    <property type="molecule type" value="Genomic_DNA"/>
</dbReference>
<accession>A0A8H3ZMR7</accession>
<feature type="region of interest" description="Disordered" evidence="1">
    <location>
        <begin position="50"/>
        <end position="164"/>
    </location>
</feature>
<feature type="compositionally biased region" description="Basic and acidic residues" evidence="1">
    <location>
        <begin position="102"/>
        <end position="114"/>
    </location>
</feature>
<name>A0A8H3ZMR7_9PEZI</name>
<dbReference type="OrthoDB" id="3559580at2759"/>
<comment type="caution">
    <text evidence="3">The sequence shown here is derived from an EMBL/GenBank/DDBJ whole genome shotgun (WGS) entry which is preliminary data.</text>
</comment>
<evidence type="ECO:0000313" key="4">
    <source>
        <dbReference type="Proteomes" id="UP000434172"/>
    </source>
</evidence>
<feature type="compositionally biased region" description="Low complexity" evidence="1">
    <location>
        <begin position="78"/>
        <end position="100"/>
    </location>
</feature>
<evidence type="ECO:0000259" key="2">
    <source>
        <dbReference type="Pfam" id="PF20233"/>
    </source>
</evidence>
<gene>
    <name evidence="3" type="ORF">GQ607_013315</name>
</gene>
<dbReference type="InterPro" id="IPR046497">
    <property type="entry name" value="DUF6590"/>
</dbReference>
<keyword evidence="4" id="KW-1185">Reference proteome</keyword>
<protein>
    <recommendedName>
        <fullName evidence="2">DUF6590 domain-containing protein</fullName>
    </recommendedName>
</protein>
<feature type="region of interest" description="Disordered" evidence="1">
    <location>
        <begin position="1"/>
        <end position="25"/>
    </location>
</feature>
<feature type="compositionally biased region" description="Pro residues" evidence="1">
    <location>
        <begin position="125"/>
        <end position="139"/>
    </location>
</feature>
<reference evidence="3 4" key="1">
    <citation type="submission" date="2019-12" db="EMBL/GenBank/DDBJ databases">
        <title>A genome sequence resource for the geographically widespread anthracnose pathogen Colletotrichum asianum.</title>
        <authorList>
            <person name="Meng Y."/>
        </authorList>
    </citation>
    <scope>NUCLEOTIDE SEQUENCE [LARGE SCALE GENOMIC DNA]</scope>
    <source>
        <strain evidence="3 4">ICMP 18580</strain>
    </source>
</reference>
<feature type="region of interest" description="Disordered" evidence="1">
    <location>
        <begin position="189"/>
        <end position="251"/>
    </location>
</feature>
<dbReference type="Proteomes" id="UP000434172">
    <property type="component" value="Unassembled WGS sequence"/>
</dbReference>
<organism evidence="3 4">
    <name type="scientific">Colletotrichum asianum</name>
    <dbReference type="NCBI Taxonomy" id="702518"/>
    <lineage>
        <taxon>Eukaryota</taxon>
        <taxon>Fungi</taxon>
        <taxon>Dikarya</taxon>
        <taxon>Ascomycota</taxon>
        <taxon>Pezizomycotina</taxon>
        <taxon>Sordariomycetes</taxon>
        <taxon>Hypocreomycetidae</taxon>
        <taxon>Glomerellales</taxon>
        <taxon>Glomerellaceae</taxon>
        <taxon>Colletotrichum</taxon>
        <taxon>Colletotrichum gloeosporioides species complex</taxon>
    </lineage>
</organism>
<evidence type="ECO:0000256" key="1">
    <source>
        <dbReference type="SAM" id="MobiDB-lite"/>
    </source>
</evidence>
<proteinExistence type="predicted"/>
<sequence>MPKHSSSSKHKSKHDGGGGSPWSDWVWSAEYSKYYCYRMKRNGETEYKWDEGASSAQPQDEAAPRQQAEIDIQHGLDDLSLSDTPDSGYGYAYGSQAGSSHDTTKRSKRSKDQPTEYAEAEPDPSGDPPPTPDEVPPLDPFFGAQQETSQSAYEAESEPLATDTNTAYSTDYAQADAYQGMSTASASQAVLTIPGDPQQDFAPEEIEAMRASDSHNFGYANEGESSTDSGYGAYSPEEDDDGTVTPKALGGPVGAQELAAYGERLDPRYRVEPSSKFKPGAIFKIVWSEPRGSTAQAAPTMSDKQSMKDPWGGHFHVGPRRFIVVATDEGHSTCVPILTYGGRGCRKSGVKPLKHGVIHERNRSAYKLPREPELGFPPVKARLNIEGERLSKESRVNYAKLTTIEHNIKVFFIGSIVKDEIPTIRANVDYCWEQKL</sequence>
<dbReference type="PANTHER" id="PTHR35391:SF5">
    <property type="entry name" value="DUF6590 DOMAIN-CONTAINING PROTEIN"/>
    <property type="match status" value="1"/>
</dbReference>
<evidence type="ECO:0000313" key="3">
    <source>
        <dbReference type="EMBL" id="KAF0319496.1"/>
    </source>
</evidence>